<evidence type="ECO:0000313" key="2">
    <source>
        <dbReference type="Proteomes" id="UP000306223"/>
    </source>
</evidence>
<dbReference type="OrthoDB" id="564699at2"/>
<protein>
    <submittedName>
        <fullName evidence="1">DUF2793 domain-containing protein</fullName>
    </submittedName>
</protein>
<organism evidence="1 2">
    <name type="scientific">Paracoccus hibiscisoli</name>
    <dbReference type="NCBI Taxonomy" id="2023261"/>
    <lineage>
        <taxon>Bacteria</taxon>
        <taxon>Pseudomonadati</taxon>
        <taxon>Pseudomonadota</taxon>
        <taxon>Alphaproteobacteria</taxon>
        <taxon>Rhodobacterales</taxon>
        <taxon>Paracoccaceae</taxon>
        <taxon>Paracoccus</taxon>
    </lineage>
</organism>
<dbReference type="RefSeq" id="WP_136855852.1">
    <property type="nucleotide sequence ID" value="NZ_SUNH01000007.1"/>
</dbReference>
<sequence>MSSETTRLQMSLLQPAQAQKHVTVNEALMRLDGMVNLVLQSVSEATPPITVLDGQCWGVPVSPQGAWVGQAGRIAVGANGGWIFLTPTPGMRAHVTDRGLGAIHDGTSWAVGALSLGVGGSGLMAGMVEGEVTLGTGSTATTTIFIPAGALVIGAVGRVTAPLTGALTGWRLGTAGALNRFGQGLGKQEGSWARGLLGSPMAYYAAEPLIITSEGGTFTGGRIKLAVHWLELRLPS</sequence>
<dbReference type="Pfam" id="PF10983">
    <property type="entry name" value="DUF2793"/>
    <property type="match status" value="1"/>
</dbReference>
<name>A0A4V5MTX6_9RHOB</name>
<dbReference type="AlphaFoldDB" id="A0A4V5MTX6"/>
<gene>
    <name evidence="1" type="ORF">FA740_05910</name>
</gene>
<reference evidence="1 2" key="1">
    <citation type="submission" date="2019-04" db="EMBL/GenBank/DDBJ databases">
        <authorList>
            <person name="Li J."/>
        </authorList>
    </citation>
    <scope>NUCLEOTIDE SEQUENCE [LARGE SCALE GENOMIC DNA]</scope>
    <source>
        <strain evidence="1 2">CCTCC AB2016182</strain>
    </source>
</reference>
<dbReference type="InterPro" id="IPR021251">
    <property type="entry name" value="DUF2793"/>
</dbReference>
<keyword evidence="2" id="KW-1185">Reference proteome</keyword>
<proteinExistence type="predicted"/>
<dbReference type="Proteomes" id="UP000306223">
    <property type="component" value="Unassembled WGS sequence"/>
</dbReference>
<dbReference type="EMBL" id="SUNH01000007">
    <property type="protein sequence ID" value="TJZ85928.1"/>
    <property type="molecule type" value="Genomic_DNA"/>
</dbReference>
<accession>A0A4V5MTX6</accession>
<comment type="caution">
    <text evidence="1">The sequence shown here is derived from an EMBL/GenBank/DDBJ whole genome shotgun (WGS) entry which is preliminary data.</text>
</comment>
<evidence type="ECO:0000313" key="1">
    <source>
        <dbReference type="EMBL" id="TJZ85928.1"/>
    </source>
</evidence>